<gene>
    <name evidence="2" type="ORF">B0H67DRAFT_549793</name>
</gene>
<keyword evidence="1" id="KW-0732">Signal</keyword>
<evidence type="ECO:0000256" key="1">
    <source>
        <dbReference type="SAM" id="SignalP"/>
    </source>
</evidence>
<dbReference type="EMBL" id="JAUKUA010000001">
    <property type="protein sequence ID" value="KAK0732177.1"/>
    <property type="molecule type" value="Genomic_DNA"/>
</dbReference>
<accession>A0AA40BDE6</accession>
<organism evidence="2 3">
    <name type="scientific">Lasiosphaeris hirsuta</name>
    <dbReference type="NCBI Taxonomy" id="260670"/>
    <lineage>
        <taxon>Eukaryota</taxon>
        <taxon>Fungi</taxon>
        <taxon>Dikarya</taxon>
        <taxon>Ascomycota</taxon>
        <taxon>Pezizomycotina</taxon>
        <taxon>Sordariomycetes</taxon>
        <taxon>Sordariomycetidae</taxon>
        <taxon>Sordariales</taxon>
        <taxon>Lasiosphaeriaceae</taxon>
        <taxon>Lasiosphaeris</taxon>
    </lineage>
</organism>
<dbReference type="AlphaFoldDB" id="A0AA40BDE6"/>
<evidence type="ECO:0000313" key="3">
    <source>
        <dbReference type="Proteomes" id="UP001172102"/>
    </source>
</evidence>
<name>A0AA40BDE6_9PEZI</name>
<sequence length="142" mass="16161">MVPFFWCLTAWYIPFGAGQSATNHSLDDFDRERYLGTDCLNGHLRHLFINSAMDEALARAIFPTVLSAKDMHRFTPSPAGQKNGSRAERVCGSPSPHTTIVHWHDISSYKHDLRQALLAIKRDDEDEFKARKAAIFQSVKMR</sequence>
<protein>
    <submittedName>
        <fullName evidence="2">Uncharacterized protein</fullName>
    </submittedName>
</protein>
<comment type="caution">
    <text evidence="2">The sequence shown here is derived from an EMBL/GenBank/DDBJ whole genome shotgun (WGS) entry which is preliminary data.</text>
</comment>
<feature type="signal peptide" evidence="1">
    <location>
        <begin position="1"/>
        <end position="18"/>
    </location>
</feature>
<reference evidence="2" key="1">
    <citation type="submission" date="2023-06" db="EMBL/GenBank/DDBJ databases">
        <title>Genome-scale phylogeny and comparative genomics of the fungal order Sordariales.</title>
        <authorList>
            <consortium name="Lawrence Berkeley National Laboratory"/>
            <person name="Hensen N."/>
            <person name="Bonometti L."/>
            <person name="Westerberg I."/>
            <person name="Brannstrom I.O."/>
            <person name="Guillou S."/>
            <person name="Cros-Aarteil S."/>
            <person name="Calhoun S."/>
            <person name="Haridas S."/>
            <person name="Kuo A."/>
            <person name="Mondo S."/>
            <person name="Pangilinan J."/>
            <person name="Riley R."/>
            <person name="Labutti K."/>
            <person name="Andreopoulos B."/>
            <person name="Lipzen A."/>
            <person name="Chen C."/>
            <person name="Yanf M."/>
            <person name="Daum C."/>
            <person name="Ng V."/>
            <person name="Clum A."/>
            <person name="Steindorff A."/>
            <person name="Ohm R."/>
            <person name="Martin F."/>
            <person name="Silar P."/>
            <person name="Natvig D."/>
            <person name="Lalanne C."/>
            <person name="Gautier V."/>
            <person name="Ament-Velasquez S.L."/>
            <person name="Kruys A."/>
            <person name="Hutchinson M.I."/>
            <person name="Powell A.J."/>
            <person name="Barry K."/>
            <person name="Miller A.N."/>
            <person name="Grigoriev I.V."/>
            <person name="Debuchy R."/>
            <person name="Gladieux P."/>
            <person name="Thoren M.H."/>
            <person name="Johannesson H."/>
        </authorList>
    </citation>
    <scope>NUCLEOTIDE SEQUENCE</scope>
    <source>
        <strain evidence="2">SMH4607-1</strain>
    </source>
</reference>
<feature type="chain" id="PRO_5041326458" evidence="1">
    <location>
        <begin position="19"/>
        <end position="142"/>
    </location>
</feature>
<dbReference type="Proteomes" id="UP001172102">
    <property type="component" value="Unassembled WGS sequence"/>
</dbReference>
<keyword evidence="3" id="KW-1185">Reference proteome</keyword>
<proteinExistence type="predicted"/>
<evidence type="ECO:0000313" key="2">
    <source>
        <dbReference type="EMBL" id="KAK0732177.1"/>
    </source>
</evidence>